<dbReference type="Pfam" id="PF06985">
    <property type="entry name" value="HET"/>
    <property type="match status" value="1"/>
</dbReference>
<sequence>MATHLRVEVNDNHCEPCQRLLSGLLNYPPARNDADWESQLLGGAPVRCFRRHHSSFRALMESSKGSCTVCRAVMSAVIVKSHVESGEQLVLWDGGDLPYQFWFEEGSGRIRPTNPTCTLMFGLGALSQYHSRRNRTALSMELYRRNGDDSDWRALHRKSIFGDQVWPSLAVRPNLDSGSHEVLLRTQGWLTKCSGNHTACQRPPSELPKRVLDLLDLTPSGVVRLYASQGEKEPYAALSYCWGAAGALTTLKSNFQQHRRGITLDTFPRTLREAILFTAGLGIRYLWIDALCIIQDDGDDWAIQAAKMTEIYGFSTITLSATSSFDCDHGLFVKMTEDGIPVGRYHHPRPGGGQGTIFLAPHGSEGHINLDAEFLSTRGWTYQERAVPSRTLHFTNVGVLWECCEGYDQEAASTHWGKPTQKKEIATLFNSHHSVVTRDERSEYYEMWNKWVCGFSTRKLTNITDKLPAMGGLAKALAPRLNDRYIAGIWASNFLDGLLWQRHYKHLSLVPHERCGVPSWSWASVTGNLTFWNIRPLPPKPQIDMIIHQINVAEQRAGSFGQIQPGGNIVAEGMLQLVTLDRSSEKLNPEGPFHPCRISDGMMPGIDIETTMDQMEYGNARDTYKCWCLRVCSYDGGDCGMIAVLFLEYLPEQGNCFRRIGMGVIEVLPEMGSRDPEWNNIFVSGIWTQFRLV</sequence>
<dbReference type="EMBL" id="KL647473">
    <property type="protein sequence ID" value="KEY74841.1"/>
    <property type="molecule type" value="Genomic_DNA"/>
</dbReference>
<dbReference type="HOGENOM" id="CLU_002639_2_7_1"/>
<reference evidence="2 3" key="1">
    <citation type="journal article" date="2014" name="BMC Genomics">
        <title>Comparative genome sequencing reveals chemotype-specific gene clusters in the toxigenic black mold Stachybotrys.</title>
        <authorList>
            <person name="Semeiks J."/>
            <person name="Borek D."/>
            <person name="Otwinowski Z."/>
            <person name="Grishin N.V."/>
        </authorList>
    </citation>
    <scope>NUCLEOTIDE SEQUENCE [LARGE SCALE GENOMIC DNA]</scope>
    <source>
        <strain evidence="3">CBS 109288 / IBT 7711</strain>
    </source>
</reference>
<feature type="domain" description="Heterokaryon incompatibility" evidence="1">
    <location>
        <begin position="235"/>
        <end position="384"/>
    </location>
</feature>
<dbReference type="PANTHER" id="PTHR33112:SF16">
    <property type="entry name" value="HETEROKARYON INCOMPATIBILITY DOMAIN-CONTAINING PROTEIN"/>
    <property type="match status" value="1"/>
</dbReference>
<dbReference type="InterPro" id="IPR010730">
    <property type="entry name" value="HET"/>
</dbReference>
<evidence type="ECO:0000313" key="3">
    <source>
        <dbReference type="Proteomes" id="UP000028045"/>
    </source>
</evidence>
<organism evidence="2 3">
    <name type="scientific">Stachybotrys chartarum (strain CBS 109288 / IBT 7711)</name>
    <name type="common">Toxic black mold</name>
    <name type="synonym">Stilbospora chartarum</name>
    <dbReference type="NCBI Taxonomy" id="1280523"/>
    <lineage>
        <taxon>Eukaryota</taxon>
        <taxon>Fungi</taxon>
        <taxon>Dikarya</taxon>
        <taxon>Ascomycota</taxon>
        <taxon>Pezizomycotina</taxon>
        <taxon>Sordariomycetes</taxon>
        <taxon>Hypocreomycetidae</taxon>
        <taxon>Hypocreales</taxon>
        <taxon>Stachybotryaceae</taxon>
        <taxon>Stachybotrys</taxon>
    </lineage>
</organism>
<dbReference type="Proteomes" id="UP000028045">
    <property type="component" value="Unassembled WGS sequence"/>
</dbReference>
<dbReference type="OrthoDB" id="5362512at2759"/>
<proteinExistence type="predicted"/>
<keyword evidence="3" id="KW-1185">Reference proteome</keyword>
<evidence type="ECO:0000259" key="1">
    <source>
        <dbReference type="Pfam" id="PF06985"/>
    </source>
</evidence>
<gene>
    <name evidence="2" type="ORF">S7711_06523</name>
</gene>
<dbReference type="PANTHER" id="PTHR33112">
    <property type="entry name" value="DOMAIN PROTEIN, PUTATIVE-RELATED"/>
    <property type="match status" value="1"/>
</dbReference>
<name>A0A084BBB2_STACB</name>
<evidence type="ECO:0000313" key="2">
    <source>
        <dbReference type="EMBL" id="KEY74841.1"/>
    </source>
</evidence>
<accession>A0A084BBB2</accession>
<dbReference type="AlphaFoldDB" id="A0A084BBB2"/>
<protein>
    <recommendedName>
        <fullName evidence="1">Heterokaryon incompatibility domain-containing protein</fullName>
    </recommendedName>
</protein>